<proteinExistence type="predicted"/>
<dbReference type="GO" id="GO:0006955">
    <property type="term" value="P:immune response"/>
    <property type="evidence" value="ECO:0000318"/>
    <property type="project" value="GO_Central"/>
</dbReference>
<dbReference type="GeneID" id="100185973"/>
<dbReference type="Ensembl" id="ENSCINT00000003766.2">
    <property type="protein sequence ID" value="ENSCINP00000003766.2"/>
    <property type="gene ID" value="ENSCING00000001873.2"/>
</dbReference>
<dbReference type="SUPFAM" id="SSF56436">
    <property type="entry name" value="C-type lectin-like"/>
    <property type="match status" value="1"/>
</dbReference>
<dbReference type="GeneTree" id="ENSGT00940000166150"/>
<feature type="domain" description="C-type lectin" evidence="2">
    <location>
        <begin position="95"/>
        <end position="218"/>
    </location>
</feature>
<sequence length="224" mass="25576">MSKDNVEVPMTRQYEDSSLQHTNIMDYNYVSPTMGKGWKCIIVLTFLISFGALAVGVSAFVVNYTQRGKLETAYRIHIESQLKNLSRDIGWVQLYNGFQYLVKHGGSTYFDARRYCKSKGGDLAVSGMQDNNTREYILNNILEPKTLYSTWIGLNDLNEEGSWVWVNGDPVTRENSKFHPGQPNNFNGNQHCGYISKINGQFVMADHFCESPFSALCERHIQYI</sequence>
<dbReference type="GO" id="GO:0009897">
    <property type="term" value="C:external side of plasma membrane"/>
    <property type="evidence" value="ECO:0000318"/>
    <property type="project" value="GO_Central"/>
</dbReference>
<dbReference type="KEGG" id="cin:100185973"/>
<feature type="transmembrane region" description="Helical" evidence="1">
    <location>
        <begin position="41"/>
        <end position="62"/>
    </location>
</feature>
<dbReference type="PROSITE" id="PS50041">
    <property type="entry name" value="C_TYPE_LECTIN_2"/>
    <property type="match status" value="1"/>
</dbReference>
<evidence type="ECO:0000313" key="3">
    <source>
        <dbReference type="Ensembl" id="ENSCINP00000003766.2"/>
    </source>
</evidence>
<dbReference type="HOGENOM" id="CLU_1234634_0_0_1"/>
<dbReference type="GO" id="GO:0030246">
    <property type="term" value="F:carbohydrate binding"/>
    <property type="evidence" value="ECO:0000318"/>
    <property type="project" value="GO_Central"/>
</dbReference>
<reference evidence="3" key="2">
    <citation type="submission" date="2025-08" db="UniProtKB">
        <authorList>
            <consortium name="Ensembl"/>
        </authorList>
    </citation>
    <scope>IDENTIFICATION</scope>
</reference>
<dbReference type="FunCoup" id="F6T6D5">
    <property type="interactions" value="2"/>
</dbReference>
<dbReference type="AlphaFoldDB" id="F6T6D5"/>
<dbReference type="InterPro" id="IPR001304">
    <property type="entry name" value="C-type_lectin-like"/>
</dbReference>
<keyword evidence="1" id="KW-0472">Membrane</keyword>
<keyword evidence="1" id="KW-1133">Transmembrane helix</keyword>
<reference evidence="4" key="1">
    <citation type="journal article" date="2002" name="Science">
        <title>The draft genome of Ciona intestinalis: insights into chordate and vertebrate origins.</title>
        <authorList>
            <person name="Dehal P."/>
            <person name="Satou Y."/>
            <person name="Campbell R.K."/>
            <person name="Chapman J."/>
            <person name="Degnan B."/>
            <person name="De Tomaso A."/>
            <person name="Davidson B."/>
            <person name="Di Gregorio A."/>
            <person name="Gelpke M."/>
            <person name="Goodstein D.M."/>
            <person name="Harafuji N."/>
            <person name="Hastings K.E."/>
            <person name="Ho I."/>
            <person name="Hotta K."/>
            <person name="Huang W."/>
            <person name="Kawashima T."/>
            <person name="Lemaire P."/>
            <person name="Martinez D."/>
            <person name="Meinertzhagen I.A."/>
            <person name="Necula S."/>
            <person name="Nonaka M."/>
            <person name="Putnam N."/>
            <person name="Rash S."/>
            <person name="Saiga H."/>
            <person name="Satake M."/>
            <person name="Terry A."/>
            <person name="Yamada L."/>
            <person name="Wang H.G."/>
            <person name="Awazu S."/>
            <person name="Azumi K."/>
            <person name="Boore J."/>
            <person name="Branno M."/>
            <person name="Chin-Bow S."/>
            <person name="DeSantis R."/>
            <person name="Doyle S."/>
            <person name="Francino P."/>
            <person name="Keys D.N."/>
            <person name="Haga S."/>
            <person name="Hayashi H."/>
            <person name="Hino K."/>
            <person name="Imai K.S."/>
            <person name="Inaba K."/>
            <person name="Kano S."/>
            <person name="Kobayashi K."/>
            <person name="Kobayashi M."/>
            <person name="Lee B.I."/>
            <person name="Makabe K.W."/>
            <person name="Manohar C."/>
            <person name="Matassi G."/>
            <person name="Medina M."/>
            <person name="Mochizuki Y."/>
            <person name="Mount S."/>
            <person name="Morishita T."/>
            <person name="Miura S."/>
            <person name="Nakayama A."/>
            <person name="Nishizaka S."/>
            <person name="Nomoto H."/>
            <person name="Ohta F."/>
            <person name="Oishi K."/>
            <person name="Rigoutsos I."/>
            <person name="Sano M."/>
            <person name="Sasaki A."/>
            <person name="Sasakura Y."/>
            <person name="Shoguchi E."/>
            <person name="Shin-i T."/>
            <person name="Spagnuolo A."/>
            <person name="Stainier D."/>
            <person name="Suzuki M.M."/>
            <person name="Tassy O."/>
            <person name="Takatori N."/>
            <person name="Tokuoka M."/>
            <person name="Yagi K."/>
            <person name="Yoshizaki F."/>
            <person name="Wada S."/>
            <person name="Zhang C."/>
            <person name="Hyatt P.D."/>
            <person name="Larimer F."/>
            <person name="Detter C."/>
            <person name="Doggett N."/>
            <person name="Glavina T."/>
            <person name="Hawkins T."/>
            <person name="Richardson P."/>
            <person name="Lucas S."/>
            <person name="Kohara Y."/>
            <person name="Levine M."/>
            <person name="Satoh N."/>
            <person name="Rokhsar D.S."/>
        </authorList>
    </citation>
    <scope>NUCLEOTIDE SEQUENCE [LARGE SCALE GENOMIC DNA]</scope>
</reference>
<evidence type="ECO:0000256" key="1">
    <source>
        <dbReference type="SAM" id="Phobius"/>
    </source>
</evidence>
<dbReference type="Proteomes" id="UP000008144">
    <property type="component" value="Unassembled WGS sequence"/>
</dbReference>
<evidence type="ECO:0000259" key="2">
    <source>
        <dbReference type="PROSITE" id="PS50041"/>
    </source>
</evidence>
<organism evidence="3 4">
    <name type="scientific">Ciona intestinalis</name>
    <name type="common">Transparent sea squirt</name>
    <name type="synonym">Ascidia intestinalis</name>
    <dbReference type="NCBI Taxonomy" id="7719"/>
    <lineage>
        <taxon>Eukaryota</taxon>
        <taxon>Metazoa</taxon>
        <taxon>Chordata</taxon>
        <taxon>Tunicata</taxon>
        <taxon>Ascidiacea</taxon>
        <taxon>Phlebobranchia</taxon>
        <taxon>Cionidae</taxon>
        <taxon>Ciona</taxon>
    </lineage>
</organism>
<dbReference type="CDD" id="cd00037">
    <property type="entry name" value="CLECT"/>
    <property type="match status" value="1"/>
</dbReference>
<accession>A0A1W2WAZ7</accession>
<dbReference type="RefSeq" id="XP_002128088.1">
    <property type="nucleotide sequence ID" value="XM_002128052.4"/>
</dbReference>
<keyword evidence="4" id="KW-1185">Reference proteome</keyword>
<dbReference type="InterPro" id="IPR016187">
    <property type="entry name" value="CTDL_fold"/>
</dbReference>
<name>F6T6D5_CIOIN</name>
<protein>
    <submittedName>
        <fullName evidence="3">Alpha-N-acetylgalactosamine-specific lectin-like</fullName>
    </submittedName>
</protein>
<dbReference type="GO" id="GO:0038187">
    <property type="term" value="F:pattern recognition receptor activity"/>
    <property type="evidence" value="ECO:0000318"/>
    <property type="project" value="GO_Central"/>
</dbReference>
<gene>
    <name evidence="3" type="primary">LOC100185973</name>
</gene>
<evidence type="ECO:0000313" key="4">
    <source>
        <dbReference type="Proteomes" id="UP000008144"/>
    </source>
</evidence>
<dbReference type="SMART" id="SM00034">
    <property type="entry name" value="CLECT"/>
    <property type="match status" value="1"/>
</dbReference>
<dbReference type="OrthoDB" id="10255512at2759"/>
<reference evidence="3" key="3">
    <citation type="submission" date="2025-09" db="UniProtKB">
        <authorList>
            <consortium name="Ensembl"/>
        </authorList>
    </citation>
    <scope>IDENTIFICATION</scope>
</reference>
<dbReference type="Pfam" id="PF00059">
    <property type="entry name" value="Lectin_C"/>
    <property type="match status" value="1"/>
</dbReference>
<accession>F6T6D5</accession>
<keyword evidence="1" id="KW-0812">Transmembrane</keyword>
<dbReference type="PANTHER" id="PTHR22803">
    <property type="entry name" value="MANNOSE, PHOSPHOLIPASE, LECTIN RECEPTOR RELATED"/>
    <property type="match status" value="1"/>
</dbReference>
<dbReference type="InParanoid" id="F6T6D5"/>
<dbReference type="InterPro" id="IPR016186">
    <property type="entry name" value="C-type_lectin-like/link_sf"/>
</dbReference>
<dbReference type="InterPro" id="IPR050111">
    <property type="entry name" value="C-type_lectin/snaclec_domain"/>
</dbReference>
<dbReference type="Gene3D" id="3.10.100.10">
    <property type="entry name" value="Mannose-Binding Protein A, subunit A"/>
    <property type="match status" value="1"/>
</dbReference>